<accession>J3PGG5</accession>
<dbReference type="HOGENOM" id="CLU_2038234_0_0_1"/>
<reference evidence="1" key="2">
    <citation type="submission" date="2010-07" db="EMBL/GenBank/DDBJ databases">
        <authorList>
            <consortium name="The Broad Institute Genome Sequencing Platform"/>
            <consortium name="Broad Institute Genome Sequencing Center for Infectious Disease"/>
            <person name="Ma L.-J."/>
            <person name="Dead R."/>
            <person name="Young S."/>
            <person name="Zeng Q."/>
            <person name="Koehrsen M."/>
            <person name="Alvarado L."/>
            <person name="Berlin A."/>
            <person name="Chapman S.B."/>
            <person name="Chen Z."/>
            <person name="Freedman E."/>
            <person name="Gellesch M."/>
            <person name="Goldberg J."/>
            <person name="Griggs A."/>
            <person name="Gujja S."/>
            <person name="Heilman E.R."/>
            <person name="Heiman D."/>
            <person name="Hepburn T."/>
            <person name="Howarth C."/>
            <person name="Jen D."/>
            <person name="Larson L."/>
            <person name="Mehta T."/>
            <person name="Neiman D."/>
            <person name="Pearson M."/>
            <person name="Roberts A."/>
            <person name="Saif S."/>
            <person name="Shea T."/>
            <person name="Shenoy N."/>
            <person name="Sisk P."/>
            <person name="Stolte C."/>
            <person name="Sykes S."/>
            <person name="Walk T."/>
            <person name="White J."/>
            <person name="Yandava C."/>
            <person name="Haas B."/>
            <person name="Nusbaum C."/>
            <person name="Birren B."/>
        </authorList>
    </citation>
    <scope>NUCLEOTIDE SEQUENCE</scope>
    <source>
        <strain evidence="1">R3-111a-1</strain>
    </source>
</reference>
<dbReference type="RefSeq" id="XP_009228755.1">
    <property type="nucleotide sequence ID" value="XM_009230491.1"/>
</dbReference>
<organism evidence="1">
    <name type="scientific">Gaeumannomyces tritici (strain R3-111a-1)</name>
    <name type="common">Wheat and barley take-all root rot fungus</name>
    <name type="synonym">Gaeumannomyces graminis var. tritici</name>
    <dbReference type="NCBI Taxonomy" id="644352"/>
    <lineage>
        <taxon>Eukaryota</taxon>
        <taxon>Fungi</taxon>
        <taxon>Dikarya</taxon>
        <taxon>Ascomycota</taxon>
        <taxon>Pezizomycotina</taxon>
        <taxon>Sordariomycetes</taxon>
        <taxon>Sordariomycetidae</taxon>
        <taxon>Magnaporthales</taxon>
        <taxon>Magnaporthaceae</taxon>
        <taxon>Gaeumannomyces</taxon>
    </lineage>
</organism>
<dbReference type="VEuPathDB" id="FungiDB:GGTG_12590"/>
<reference evidence="2" key="4">
    <citation type="journal article" date="2015" name="G3 (Bethesda)">
        <title>Genome sequences of three phytopathogenic species of the Magnaporthaceae family of fungi.</title>
        <authorList>
            <person name="Okagaki L.H."/>
            <person name="Nunes C.C."/>
            <person name="Sailsbery J."/>
            <person name="Clay B."/>
            <person name="Brown D."/>
            <person name="John T."/>
            <person name="Oh Y."/>
            <person name="Young N."/>
            <person name="Fitzgerald M."/>
            <person name="Haas B.J."/>
            <person name="Zeng Q."/>
            <person name="Young S."/>
            <person name="Adiconis X."/>
            <person name="Fan L."/>
            <person name="Levin J.Z."/>
            <person name="Mitchell T.K."/>
            <person name="Okubara P.A."/>
            <person name="Farman M.L."/>
            <person name="Kohn L.M."/>
            <person name="Birren B."/>
            <person name="Ma L.-J."/>
            <person name="Dean R.A."/>
        </authorList>
    </citation>
    <scope>NUCLEOTIDE SEQUENCE</scope>
    <source>
        <strain evidence="2">R3-111a-1</strain>
    </source>
</reference>
<dbReference type="STRING" id="644352.J3PGG5"/>
<sequence>MWVYNGLIAITYLYYTHHDVHYYEADSWTFVKGAVATIDRDFGFIDRYIFRGIIGTHRIPFYYAEDATEAIKPSWATFTTATTATLSRPFRTPSRRATSQSLKLQDSQTQVAIYSFPPSTV</sequence>
<reference evidence="3" key="1">
    <citation type="submission" date="2010-07" db="EMBL/GenBank/DDBJ databases">
        <title>The genome sequence of Gaeumannomyces graminis var. tritici strain R3-111a-1.</title>
        <authorList>
            <consortium name="The Broad Institute Genome Sequencing Platform"/>
            <person name="Ma L.-J."/>
            <person name="Dead R."/>
            <person name="Young S."/>
            <person name="Zeng Q."/>
            <person name="Koehrsen M."/>
            <person name="Alvarado L."/>
            <person name="Berlin A."/>
            <person name="Chapman S.B."/>
            <person name="Chen Z."/>
            <person name="Freedman E."/>
            <person name="Gellesch M."/>
            <person name="Goldberg J."/>
            <person name="Griggs A."/>
            <person name="Gujja S."/>
            <person name="Heilman E.R."/>
            <person name="Heiman D."/>
            <person name="Hepburn T."/>
            <person name="Howarth C."/>
            <person name="Jen D."/>
            <person name="Larson L."/>
            <person name="Mehta T."/>
            <person name="Neiman D."/>
            <person name="Pearson M."/>
            <person name="Roberts A."/>
            <person name="Saif S."/>
            <person name="Shea T."/>
            <person name="Shenoy N."/>
            <person name="Sisk P."/>
            <person name="Stolte C."/>
            <person name="Sykes S."/>
            <person name="Walk T."/>
            <person name="White J."/>
            <person name="Yandava C."/>
            <person name="Haas B."/>
            <person name="Nusbaum C."/>
            <person name="Birren B."/>
        </authorList>
    </citation>
    <scope>NUCLEOTIDE SEQUENCE [LARGE SCALE GENOMIC DNA]</scope>
    <source>
        <strain evidence="3">R3-111a-1</strain>
    </source>
</reference>
<name>J3PGG5_GAET3</name>
<dbReference type="GO" id="GO:0016491">
    <property type="term" value="F:oxidoreductase activity"/>
    <property type="evidence" value="ECO:0007669"/>
    <property type="project" value="InterPro"/>
</dbReference>
<proteinExistence type="predicted"/>
<dbReference type="GeneID" id="20353048"/>
<reference evidence="2" key="5">
    <citation type="submission" date="2018-04" db="UniProtKB">
        <authorList>
            <consortium name="EnsemblFungi"/>
        </authorList>
    </citation>
    <scope>IDENTIFICATION</scope>
    <source>
        <strain evidence="2">R3-111a-1</strain>
    </source>
</reference>
<reference evidence="1" key="3">
    <citation type="submission" date="2010-09" db="EMBL/GenBank/DDBJ databases">
        <title>Annotation of Gaeumannomyces graminis var. tritici R3-111a-1.</title>
        <authorList>
            <consortium name="The Broad Institute Genome Sequencing Platform"/>
            <person name="Ma L.-J."/>
            <person name="Dead R."/>
            <person name="Young S.K."/>
            <person name="Zeng Q."/>
            <person name="Gargeya S."/>
            <person name="Fitzgerald M."/>
            <person name="Haas B."/>
            <person name="Abouelleil A."/>
            <person name="Alvarado L."/>
            <person name="Arachchi H.M."/>
            <person name="Berlin A."/>
            <person name="Brown A."/>
            <person name="Chapman S.B."/>
            <person name="Chen Z."/>
            <person name="Dunbar C."/>
            <person name="Freedman E."/>
            <person name="Gearin G."/>
            <person name="Gellesch M."/>
            <person name="Goldberg J."/>
            <person name="Griggs A."/>
            <person name="Gujja S."/>
            <person name="Heiman D."/>
            <person name="Howarth C."/>
            <person name="Larson L."/>
            <person name="Lui A."/>
            <person name="MacDonald P.J.P."/>
            <person name="Mehta T."/>
            <person name="Montmayeur A."/>
            <person name="Murphy C."/>
            <person name="Neiman D."/>
            <person name="Pearson M."/>
            <person name="Priest M."/>
            <person name="Roberts A."/>
            <person name="Saif S."/>
            <person name="Shea T."/>
            <person name="Shenoy N."/>
            <person name="Sisk P."/>
            <person name="Stolte C."/>
            <person name="Sykes S."/>
            <person name="Yandava C."/>
            <person name="Wortman J."/>
            <person name="Nusbaum C."/>
            <person name="Birren B."/>
        </authorList>
    </citation>
    <scope>NUCLEOTIDE SEQUENCE</scope>
    <source>
        <strain evidence="1">R3-111a-1</strain>
    </source>
</reference>
<dbReference type="PANTHER" id="PTHR32100">
    <property type="entry name" value="OMEGA-6 FATTY ACID DESATURASE, CHLOROPLASTIC"/>
    <property type="match status" value="1"/>
</dbReference>
<gene>
    <name evidence="2" type="primary">20353048</name>
    <name evidence="1" type="ORF">GGTG_12590</name>
</gene>
<dbReference type="OrthoDB" id="1461976at2759"/>
<dbReference type="InterPro" id="IPR012171">
    <property type="entry name" value="Fatty_acid_desaturase"/>
</dbReference>
<evidence type="ECO:0000313" key="3">
    <source>
        <dbReference type="Proteomes" id="UP000006039"/>
    </source>
</evidence>
<dbReference type="EnsemblFungi" id="EJT69707">
    <property type="protein sequence ID" value="EJT69707"/>
    <property type="gene ID" value="GGTG_12590"/>
</dbReference>
<dbReference type="Proteomes" id="UP000006039">
    <property type="component" value="Unassembled WGS sequence"/>
</dbReference>
<dbReference type="AlphaFoldDB" id="J3PGG5"/>
<evidence type="ECO:0000313" key="2">
    <source>
        <dbReference type="EnsemblFungi" id="EJT69707"/>
    </source>
</evidence>
<keyword evidence="3" id="KW-1185">Reference proteome</keyword>
<dbReference type="eggNOG" id="ENOG502QQNB">
    <property type="taxonomic scope" value="Eukaryota"/>
</dbReference>
<evidence type="ECO:0000313" key="1">
    <source>
        <dbReference type="EMBL" id="EJT69707.1"/>
    </source>
</evidence>
<protein>
    <submittedName>
        <fullName evidence="1 2">Uncharacterized protein</fullName>
    </submittedName>
</protein>
<dbReference type="EMBL" id="GL385403">
    <property type="protein sequence ID" value="EJT69707.1"/>
    <property type="molecule type" value="Genomic_DNA"/>
</dbReference>